<accession>A0AAV8Y9Z3</accession>
<gene>
    <name evidence="1" type="ORF">NQ318_019342</name>
</gene>
<organism evidence="1 2">
    <name type="scientific">Aromia moschata</name>
    <dbReference type="NCBI Taxonomy" id="1265417"/>
    <lineage>
        <taxon>Eukaryota</taxon>
        <taxon>Metazoa</taxon>
        <taxon>Ecdysozoa</taxon>
        <taxon>Arthropoda</taxon>
        <taxon>Hexapoda</taxon>
        <taxon>Insecta</taxon>
        <taxon>Pterygota</taxon>
        <taxon>Neoptera</taxon>
        <taxon>Endopterygota</taxon>
        <taxon>Coleoptera</taxon>
        <taxon>Polyphaga</taxon>
        <taxon>Cucujiformia</taxon>
        <taxon>Chrysomeloidea</taxon>
        <taxon>Cerambycidae</taxon>
        <taxon>Cerambycinae</taxon>
        <taxon>Callichromatini</taxon>
        <taxon>Aromia</taxon>
    </lineage>
</organism>
<dbReference type="GO" id="GO:0003676">
    <property type="term" value="F:nucleic acid binding"/>
    <property type="evidence" value="ECO:0007669"/>
    <property type="project" value="InterPro"/>
</dbReference>
<protein>
    <submittedName>
        <fullName evidence="1">Uncharacterized protein</fullName>
    </submittedName>
</protein>
<evidence type="ECO:0000313" key="2">
    <source>
        <dbReference type="Proteomes" id="UP001162162"/>
    </source>
</evidence>
<name>A0AAV8Y9Z3_9CUCU</name>
<evidence type="ECO:0000313" key="1">
    <source>
        <dbReference type="EMBL" id="KAJ8948357.1"/>
    </source>
</evidence>
<comment type="caution">
    <text evidence="1">The sequence shown here is derived from an EMBL/GenBank/DDBJ whole genome shotgun (WGS) entry which is preliminary data.</text>
</comment>
<sequence>MRKVCPKMVPKLLTPKQKESRMNIFADILNIIDTDSALLDTVALKGTRFESVEAVKAKATEVLNQLTEADFQHCFQQWRSRMERCRYRQGEYIEGEKIATRFLKQSHVFLVHVPFRGEEVYCDILRRFSGMLIFVGYQFRRRFNFNGLIFPSHNDVIINMRKPELKVYSVLRFNFFSITFRRPIVQPEAFVRNEDTHITT</sequence>
<proteinExistence type="predicted"/>
<dbReference type="Gene3D" id="3.30.420.10">
    <property type="entry name" value="Ribonuclease H-like superfamily/Ribonuclease H"/>
    <property type="match status" value="1"/>
</dbReference>
<dbReference type="AlphaFoldDB" id="A0AAV8Y9Z3"/>
<dbReference type="InterPro" id="IPR036397">
    <property type="entry name" value="RNaseH_sf"/>
</dbReference>
<reference evidence="1" key="1">
    <citation type="journal article" date="2023" name="Insect Mol. Biol.">
        <title>Genome sequencing provides insights into the evolution of gene families encoding plant cell wall-degrading enzymes in longhorned beetles.</title>
        <authorList>
            <person name="Shin N.R."/>
            <person name="Okamura Y."/>
            <person name="Kirsch R."/>
            <person name="Pauchet Y."/>
        </authorList>
    </citation>
    <scope>NUCLEOTIDE SEQUENCE</scope>
    <source>
        <strain evidence="1">AMC_N1</strain>
    </source>
</reference>
<dbReference type="Proteomes" id="UP001162162">
    <property type="component" value="Unassembled WGS sequence"/>
</dbReference>
<dbReference type="EMBL" id="JAPWTK010000138">
    <property type="protein sequence ID" value="KAJ8948357.1"/>
    <property type="molecule type" value="Genomic_DNA"/>
</dbReference>
<keyword evidence="2" id="KW-1185">Reference proteome</keyword>